<dbReference type="SMART" id="SM00487">
    <property type="entry name" value="DEXDc"/>
    <property type="match status" value="1"/>
</dbReference>
<sequence>MAGRWTMAAREKITQRQRARYDPEILDDRDELALSPHLGYYPDRYRDEHDRGQLEPPRRYYASSQPQPYADGLDDFDRHLLAHPAPENSEDEQYEIALSHVSRHAQPHISPGYSSYMNSTMPQPMSVCPPPSSRAHALDDHLMPTPRTLEIIHREPNHRLRELCGPHQQPTPPMHSAAAYAHSPASQVSTRETVHSLNSSSPTIRASANKKRTASRRASQMSYLVEEPMEISDPSQSTQPIQRAEPSQVKHTESTPSTPIVHGIPLVSVRQALPSRFQQVFPYELLNAVQSKCFGVVYGSTDNVVISAPTGSGKTAILELAICKLALDRGNENFKIVYQAPTKALCSEKARDWEKKFNHMGLKCAELTGDTSQAEMRRVGEASIIVTTPEKWDSITRKWQDHRKLLQLVELFLIDEVHILKDVRGATLEAVVSRMKTIGANVRFVALSATVPNSDDIAKWLGRNHTTQQLPAHREVFGEEFRPVKLQKIVYGYECNGNDFIFDKFLDNKLPVLLSKHSQRKPILVFCFTRKSCESTAAMLAEYASAMSESNGPWPLPKKRIPVISRELQEIVQFGVAFHHAGLDVQDRVAVEQHFLNGELSVICCTSTLAVGVNLPCHTVVMKGTVAFMDDKLQEYSDLEVMQMLGRAGRPQFDTSATAIILTRAANKQRYEKMVSGQEILESTLHLNLIEHLNSEVCLGTISDLASAKLWLGGTFLSVRLRRNPDHYRLTGDISNPTQIDDKLEEICERDIKLLQNTELVTADAKFKCTEYGRAMSKYMVEFETMKLLLKIPRAAGIEALINALAEAVEFKEFRMKPAERTLFREINKNPLIMYPMKEQVQHTQHKISLIVQVHLGSVQYPDSSEAAKLRRQLMMEKKMIFERLGRLVRAVIDCKGHDRDAVGVKNALELARALSAESWEGRPTQLTQIPNIGPAGMRKLAGKGIRTVLELAEKDSLKSELDKFPRLDMEVSVVKYITPKRRNEDVTLNVQATLHYRNQNGPPNWLGRSPMLTFMVESSNGTLLFFWRGSVRKIDRQIGLVLPFAVPLKSPDERVVGHLSCEEIVGTLVSKILKHDVPLAAFPSRQPRQGKITPTNGMQTQPPLKEGTEDYLDDGGIDDSDLLQAADEATFRAPVVHGTKYESESDFDEYPEVEELMEVVTQASEAAHQKFDRHLAANESDDAGDMENSQILDREPVQLPNGRWQCNHSCSGGGPTKSGKPCTHKCCLEGVEKPRKRSSKKRKEPEQGDQKSDSQGILTQSSFAPLKRTSSAGGQSTANKTLPPASTKKEAPEKAYKPVNKKPKLELPPIQKQTFDGVDIDCIDLSFEDDEFPDIATVIQQKSTPITTADQSQRANSESKVSHDEIQGTTQTQGEGVKGPAVSSTQNMVADPTNMFPLSTQVFGDDPFDVGAFAILDGMGLGAGSREKTKSPFSIGGKDQVFYQTPSSQSLGVGMDLSDELPPLDPQPTANGSQKVPVIDLEWEDAPLGYGEELLDSNQLVSYTIESPSPRGVAQDRPQTPNDVKSTDAKDQKPRVEGEPDWVSQMDPDIVDSLRGFVTFV</sequence>
<dbReference type="InterPro" id="IPR027417">
    <property type="entry name" value="P-loop_NTPase"/>
</dbReference>
<comment type="catalytic activity">
    <reaction evidence="10">
        <text>ATP + H2O = ADP + phosphate + H(+)</text>
        <dbReference type="Rhea" id="RHEA:13065"/>
        <dbReference type="ChEBI" id="CHEBI:15377"/>
        <dbReference type="ChEBI" id="CHEBI:15378"/>
        <dbReference type="ChEBI" id="CHEBI:30616"/>
        <dbReference type="ChEBI" id="CHEBI:43474"/>
        <dbReference type="ChEBI" id="CHEBI:456216"/>
        <dbReference type="EC" id="5.6.2.4"/>
    </reaction>
</comment>
<feature type="domain" description="Helicase C-terminal" evidence="13">
    <location>
        <begin position="509"/>
        <end position="697"/>
    </location>
</feature>
<dbReference type="CDD" id="cd18795">
    <property type="entry name" value="SF2_C_Ski2"/>
    <property type="match status" value="1"/>
</dbReference>
<dbReference type="Pfam" id="PF02889">
    <property type="entry name" value="Sec63"/>
    <property type="match status" value="1"/>
</dbReference>
<feature type="compositionally biased region" description="Basic and acidic residues" evidence="11">
    <location>
        <begin position="43"/>
        <end position="58"/>
    </location>
</feature>
<evidence type="ECO:0000313" key="14">
    <source>
        <dbReference type="EMBL" id="KAK3401703.1"/>
    </source>
</evidence>
<dbReference type="PROSITE" id="PS51194">
    <property type="entry name" value="HELICASE_CTER"/>
    <property type="match status" value="1"/>
</dbReference>
<organism evidence="14 15">
    <name type="scientific">Sordaria brevicollis</name>
    <dbReference type="NCBI Taxonomy" id="83679"/>
    <lineage>
        <taxon>Eukaryota</taxon>
        <taxon>Fungi</taxon>
        <taxon>Dikarya</taxon>
        <taxon>Ascomycota</taxon>
        <taxon>Pezizomycotina</taxon>
        <taxon>Sordariomycetes</taxon>
        <taxon>Sordariomycetidae</taxon>
        <taxon>Sordariales</taxon>
        <taxon>Sordariaceae</taxon>
        <taxon>Sordaria</taxon>
    </lineage>
</organism>
<feature type="region of interest" description="Disordered" evidence="11">
    <location>
        <begin position="189"/>
        <end position="257"/>
    </location>
</feature>
<keyword evidence="2" id="KW-0547">Nucleotide-binding</keyword>
<dbReference type="SMART" id="SM00973">
    <property type="entry name" value="Sec63"/>
    <property type="match status" value="1"/>
</dbReference>
<feature type="region of interest" description="Disordered" evidence="11">
    <location>
        <begin position="1502"/>
        <end position="1548"/>
    </location>
</feature>
<dbReference type="PROSITE" id="PS51192">
    <property type="entry name" value="HELICASE_ATP_BIND_1"/>
    <property type="match status" value="1"/>
</dbReference>
<dbReference type="Pfam" id="PF23445">
    <property type="entry name" value="WHD_SNRNP200"/>
    <property type="match status" value="1"/>
</dbReference>
<evidence type="ECO:0000313" key="15">
    <source>
        <dbReference type="Proteomes" id="UP001281003"/>
    </source>
</evidence>
<dbReference type="InterPro" id="IPR052247">
    <property type="entry name" value="Meiotic_Crossover_Helicase"/>
</dbReference>
<protein>
    <recommendedName>
        <fullName evidence="9">DNA 3'-5' helicase</fullName>
        <ecNumber evidence="9">5.6.2.4</ecNumber>
    </recommendedName>
</protein>
<evidence type="ECO:0000256" key="5">
    <source>
        <dbReference type="ARBA" id="ARBA00022840"/>
    </source>
</evidence>
<evidence type="ECO:0000256" key="1">
    <source>
        <dbReference type="ARBA" id="ARBA00010140"/>
    </source>
</evidence>
<evidence type="ECO:0000256" key="7">
    <source>
        <dbReference type="ARBA" id="ARBA00023254"/>
    </source>
</evidence>
<keyword evidence="5" id="KW-0067">ATP-binding</keyword>
<evidence type="ECO:0000256" key="3">
    <source>
        <dbReference type="ARBA" id="ARBA00022801"/>
    </source>
</evidence>
<comment type="catalytic activity">
    <reaction evidence="8">
        <text>Couples ATP hydrolysis with the unwinding of duplex DNA by translocating in the 3'-5' direction.</text>
        <dbReference type="EC" id="5.6.2.4"/>
    </reaction>
</comment>
<feature type="region of interest" description="Disordered" evidence="11">
    <location>
        <begin position="1085"/>
        <end position="1105"/>
    </location>
</feature>
<dbReference type="EMBL" id="JAUTDP010000002">
    <property type="protein sequence ID" value="KAK3401703.1"/>
    <property type="molecule type" value="Genomic_DNA"/>
</dbReference>
<evidence type="ECO:0000256" key="10">
    <source>
        <dbReference type="ARBA" id="ARBA00048988"/>
    </source>
</evidence>
<dbReference type="FunFam" id="1.10.3380.10:FF:000012">
    <property type="entry name" value="DEAD/DEAH box DNA helicase"/>
    <property type="match status" value="1"/>
</dbReference>
<dbReference type="Pfam" id="PF00270">
    <property type="entry name" value="DEAD"/>
    <property type="match status" value="1"/>
</dbReference>
<feature type="region of interest" description="Disordered" evidence="11">
    <location>
        <begin position="1449"/>
        <end position="1477"/>
    </location>
</feature>
<keyword evidence="4" id="KW-0347">Helicase</keyword>
<dbReference type="InterPro" id="IPR057842">
    <property type="entry name" value="WH_MER3"/>
</dbReference>
<feature type="compositionally biased region" description="Polar residues" evidence="11">
    <location>
        <begin position="189"/>
        <end position="206"/>
    </location>
</feature>
<evidence type="ECO:0000256" key="2">
    <source>
        <dbReference type="ARBA" id="ARBA00022741"/>
    </source>
</evidence>
<dbReference type="SUPFAM" id="SSF52540">
    <property type="entry name" value="P-loop containing nucleoside triphosphate hydrolases"/>
    <property type="match status" value="1"/>
</dbReference>
<keyword evidence="3" id="KW-0378">Hydrolase</keyword>
<feature type="region of interest" description="Disordered" evidence="11">
    <location>
        <begin position="37"/>
        <end position="74"/>
    </location>
</feature>
<dbReference type="FunFam" id="3.40.50.300:FF:001076">
    <property type="entry name" value="ATP-dependent DNA helicase MER3"/>
    <property type="match status" value="1"/>
</dbReference>
<dbReference type="SUPFAM" id="SSF158702">
    <property type="entry name" value="Sec63 N-terminal domain-like"/>
    <property type="match status" value="1"/>
</dbReference>
<comment type="similarity">
    <text evidence="1">Belongs to the helicase family. SKI2 subfamily.</text>
</comment>
<feature type="compositionally biased region" description="Basic and acidic residues" evidence="11">
    <location>
        <begin position="1288"/>
        <end position="1297"/>
    </location>
</feature>
<dbReference type="GO" id="GO:0016787">
    <property type="term" value="F:hydrolase activity"/>
    <property type="evidence" value="ECO:0007669"/>
    <property type="project" value="UniProtKB-KW"/>
</dbReference>
<proteinExistence type="inferred from homology"/>
<dbReference type="InterPro" id="IPR014001">
    <property type="entry name" value="Helicase_ATP-bd"/>
</dbReference>
<reference evidence="14" key="1">
    <citation type="journal article" date="2023" name="Mol. Phylogenet. Evol.">
        <title>Genome-scale phylogeny and comparative genomics of the fungal order Sordariales.</title>
        <authorList>
            <person name="Hensen N."/>
            <person name="Bonometti L."/>
            <person name="Westerberg I."/>
            <person name="Brannstrom I.O."/>
            <person name="Guillou S."/>
            <person name="Cros-Aarteil S."/>
            <person name="Calhoun S."/>
            <person name="Haridas S."/>
            <person name="Kuo A."/>
            <person name="Mondo S."/>
            <person name="Pangilinan J."/>
            <person name="Riley R."/>
            <person name="LaButti K."/>
            <person name="Andreopoulos B."/>
            <person name="Lipzen A."/>
            <person name="Chen C."/>
            <person name="Yan M."/>
            <person name="Daum C."/>
            <person name="Ng V."/>
            <person name="Clum A."/>
            <person name="Steindorff A."/>
            <person name="Ohm R.A."/>
            <person name="Martin F."/>
            <person name="Silar P."/>
            <person name="Natvig D.O."/>
            <person name="Lalanne C."/>
            <person name="Gautier V."/>
            <person name="Ament-Velasquez S.L."/>
            <person name="Kruys A."/>
            <person name="Hutchinson M.I."/>
            <person name="Powell A.J."/>
            <person name="Barry K."/>
            <person name="Miller A.N."/>
            <person name="Grigoriev I.V."/>
            <person name="Debuchy R."/>
            <person name="Gladieux P."/>
            <person name="Hiltunen Thoren M."/>
            <person name="Johannesson H."/>
        </authorList>
    </citation>
    <scope>NUCLEOTIDE SEQUENCE</scope>
    <source>
        <strain evidence="14">FGSC 1904</strain>
    </source>
</reference>
<dbReference type="FunFam" id="1.10.10.10:FF:000012">
    <property type="entry name" value="U5 small nuclear ribonucleoprotein helicase"/>
    <property type="match status" value="1"/>
</dbReference>
<feature type="region of interest" description="Disordered" evidence="11">
    <location>
        <begin position="1341"/>
        <end position="1389"/>
    </location>
</feature>
<dbReference type="InterPro" id="IPR001650">
    <property type="entry name" value="Helicase_C-like"/>
</dbReference>
<feature type="compositionally biased region" description="Basic and acidic residues" evidence="11">
    <location>
        <begin position="1244"/>
        <end position="1253"/>
    </location>
</feature>
<evidence type="ECO:0000256" key="8">
    <source>
        <dbReference type="ARBA" id="ARBA00034617"/>
    </source>
</evidence>
<evidence type="ECO:0000256" key="6">
    <source>
        <dbReference type="ARBA" id="ARBA00023235"/>
    </source>
</evidence>
<dbReference type="Proteomes" id="UP001281003">
    <property type="component" value="Unassembled WGS sequence"/>
</dbReference>
<reference evidence="14" key="2">
    <citation type="submission" date="2023-07" db="EMBL/GenBank/DDBJ databases">
        <authorList>
            <consortium name="Lawrence Berkeley National Laboratory"/>
            <person name="Haridas S."/>
            <person name="Hensen N."/>
            <person name="Bonometti L."/>
            <person name="Westerberg I."/>
            <person name="Brannstrom I.O."/>
            <person name="Guillou S."/>
            <person name="Cros-Aarteil S."/>
            <person name="Calhoun S."/>
            <person name="Kuo A."/>
            <person name="Mondo S."/>
            <person name="Pangilinan J."/>
            <person name="Riley R."/>
            <person name="LaButti K."/>
            <person name="Andreopoulos B."/>
            <person name="Lipzen A."/>
            <person name="Chen C."/>
            <person name="Yanf M."/>
            <person name="Daum C."/>
            <person name="Ng V."/>
            <person name="Clum A."/>
            <person name="Steindorff A."/>
            <person name="Ohm R."/>
            <person name="Martin F."/>
            <person name="Silar P."/>
            <person name="Natvig D."/>
            <person name="Lalanne C."/>
            <person name="Gautier V."/>
            <person name="Ament-velasquez S.L."/>
            <person name="Kruys A."/>
            <person name="Hutchinson M.I."/>
            <person name="Powell A.J."/>
            <person name="Barry K."/>
            <person name="Miller A.N."/>
            <person name="Grigoriev I.V."/>
            <person name="Debuchy R."/>
            <person name="Gladieux P."/>
            <person name="Thoren M.H."/>
            <person name="Johannesson H."/>
        </authorList>
    </citation>
    <scope>NUCLEOTIDE SEQUENCE</scope>
    <source>
        <strain evidence="14">FGSC 1904</strain>
    </source>
</reference>
<dbReference type="PANTHER" id="PTHR47835:SF3">
    <property type="entry name" value="HELICASE FOR MEIOSIS 1"/>
    <property type="match status" value="1"/>
</dbReference>
<feature type="compositionally biased region" description="Polar residues" evidence="11">
    <location>
        <begin position="1341"/>
        <end position="1360"/>
    </location>
</feature>
<evidence type="ECO:0000259" key="12">
    <source>
        <dbReference type="PROSITE" id="PS51192"/>
    </source>
</evidence>
<evidence type="ECO:0000256" key="9">
    <source>
        <dbReference type="ARBA" id="ARBA00034808"/>
    </source>
</evidence>
<dbReference type="Gene3D" id="3.40.50.300">
    <property type="entry name" value="P-loop containing nucleotide triphosphate hydrolases"/>
    <property type="match status" value="2"/>
</dbReference>
<evidence type="ECO:0000256" key="11">
    <source>
        <dbReference type="SAM" id="MobiDB-lite"/>
    </source>
</evidence>
<feature type="domain" description="Helicase ATP-binding" evidence="12">
    <location>
        <begin position="295"/>
        <end position="469"/>
    </location>
</feature>
<keyword evidence="15" id="KW-1185">Reference proteome</keyword>
<dbReference type="EC" id="5.6.2.4" evidence="9"/>
<dbReference type="InterPro" id="IPR036388">
    <property type="entry name" value="WH-like_DNA-bd_sf"/>
</dbReference>
<gene>
    <name evidence="14" type="ORF">B0T20DRAFT_450681</name>
</gene>
<dbReference type="SMART" id="SM00490">
    <property type="entry name" value="HELICc"/>
    <property type="match status" value="1"/>
</dbReference>
<feature type="region of interest" description="Disordered" evidence="11">
    <location>
        <begin position="1234"/>
        <end position="1311"/>
    </location>
</feature>
<feature type="compositionally biased region" description="Polar residues" evidence="11">
    <location>
        <begin position="1093"/>
        <end position="1103"/>
    </location>
</feature>
<keyword evidence="6" id="KW-0413">Isomerase</keyword>
<dbReference type="Gene3D" id="1.10.10.10">
    <property type="entry name" value="Winged helix-like DNA-binding domain superfamily/Winged helix DNA-binding domain"/>
    <property type="match status" value="1"/>
</dbReference>
<dbReference type="PANTHER" id="PTHR47835">
    <property type="entry name" value="HFM1, ATP DEPENDENT DNA HELICASE HOMOLOG"/>
    <property type="match status" value="1"/>
</dbReference>
<dbReference type="InterPro" id="IPR004179">
    <property type="entry name" value="Sec63-dom"/>
</dbReference>
<evidence type="ECO:0000256" key="4">
    <source>
        <dbReference type="ARBA" id="ARBA00022806"/>
    </source>
</evidence>
<dbReference type="Pfam" id="PF00271">
    <property type="entry name" value="Helicase_C"/>
    <property type="match status" value="1"/>
</dbReference>
<name>A0AAE0PKR6_SORBR</name>
<dbReference type="GO" id="GO:0007131">
    <property type="term" value="P:reciprocal meiotic recombination"/>
    <property type="evidence" value="ECO:0007669"/>
    <property type="project" value="UniProtKB-ARBA"/>
</dbReference>
<keyword evidence="7" id="KW-0469">Meiosis</keyword>
<dbReference type="Gene3D" id="1.10.3380.10">
    <property type="entry name" value="Sec63 N-terminal domain-like domain"/>
    <property type="match status" value="1"/>
</dbReference>
<evidence type="ECO:0000259" key="13">
    <source>
        <dbReference type="PROSITE" id="PS51194"/>
    </source>
</evidence>
<accession>A0AAE0PKR6</accession>
<dbReference type="InterPro" id="IPR011545">
    <property type="entry name" value="DEAD/DEAH_box_helicase_dom"/>
</dbReference>
<comment type="caution">
    <text evidence="14">The sequence shown here is derived from an EMBL/GenBank/DDBJ whole genome shotgun (WGS) entry which is preliminary data.</text>
</comment>
<dbReference type="GO" id="GO:0043138">
    <property type="term" value="F:3'-5' DNA helicase activity"/>
    <property type="evidence" value="ECO:0007669"/>
    <property type="project" value="UniProtKB-EC"/>
</dbReference>
<dbReference type="GO" id="GO:0005524">
    <property type="term" value="F:ATP binding"/>
    <property type="evidence" value="ECO:0007669"/>
    <property type="project" value="UniProtKB-KW"/>
</dbReference>
<feature type="compositionally biased region" description="Basic and acidic residues" evidence="11">
    <location>
        <begin position="1526"/>
        <end position="1539"/>
    </location>
</feature>
<feature type="compositionally biased region" description="Polar residues" evidence="11">
    <location>
        <begin position="1254"/>
        <end position="1281"/>
    </location>
</feature>
<dbReference type="GO" id="GO:0003676">
    <property type="term" value="F:nucleic acid binding"/>
    <property type="evidence" value="ECO:0007669"/>
    <property type="project" value="InterPro"/>
</dbReference>